<feature type="domain" description="3-hydroxyacyl-CoA dehydrogenase C-terminal" evidence="4">
    <location>
        <begin position="422"/>
        <end position="502"/>
    </location>
</feature>
<dbReference type="eggNOG" id="COG1250">
    <property type="taxonomic scope" value="Bacteria"/>
</dbReference>
<keyword evidence="2 6" id="KW-0560">Oxidoreductase</keyword>
<dbReference type="Proteomes" id="UP000007030">
    <property type="component" value="Chromosome"/>
</dbReference>
<accession>F2NK36</accession>
<reference evidence="6 7" key="1">
    <citation type="journal article" date="2012" name="Stand. Genomic Sci.">
        <title>Complete genome sequence of the aerobic, heterotroph Marinithermus hydrothermalis type strain (T1(T)) from a deep-sea hydrothermal vent chimney.</title>
        <authorList>
            <person name="Copeland A."/>
            <person name="Gu W."/>
            <person name="Yasawong M."/>
            <person name="Lapidus A."/>
            <person name="Lucas S."/>
            <person name="Deshpande S."/>
            <person name="Pagani I."/>
            <person name="Tapia R."/>
            <person name="Cheng J.F."/>
            <person name="Goodwin L.A."/>
            <person name="Pitluck S."/>
            <person name="Liolios K."/>
            <person name="Ivanova N."/>
            <person name="Mavromatis K."/>
            <person name="Mikhailova N."/>
            <person name="Pati A."/>
            <person name="Chen A."/>
            <person name="Palaniappan K."/>
            <person name="Land M."/>
            <person name="Pan C."/>
            <person name="Brambilla E.M."/>
            <person name="Rohde M."/>
            <person name="Tindall B.J."/>
            <person name="Sikorski J."/>
            <person name="Goker M."/>
            <person name="Detter J.C."/>
            <person name="Bristow J."/>
            <person name="Eisen J.A."/>
            <person name="Markowitz V."/>
            <person name="Hugenholtz P."/>
            <person name="Kyrpides N.C."/>
            <person name="Klenk H.P."/>
            <person name="Woyke T."/>
        </authorList>
    </citation>
    <scope>NUCLEOTIDE SEQUENCE [LARGE SCALE GENOMIC DNA]</scope>
    <source>
        <strain evidence="7">DSM 14884 / JCM 11576 / T1</strain>
    </source>
</reference>
<dbReference type="FunFam" id="3.40.50.720:FF:000009">
    <property type="entry name" value="Fatty oxidation complex, alpha subunit"/>
    <property type="match status" value="1"/>
</dbReference>
<dbReference type="InterPro" id="IPR006108">
    <property type="entry name" value="3HC_DH_C"/>
</dbReference>
<dbReference type="Gene3D" id="1.10.1040.10">
    <property type="entry name" value="N-(1-d-carboxylethyl)-l-norvaline Dehydrogenase, domain 2"/>
    <property type="match status" value="2"/>
</dbReference>
<evidence type="ECO:0000256" key="2">
    <source>
        <dbReference type="ARBA" id="ARBA00023002"/>
    </source>
</evidence>
<dbReference type="PROSITE" id="PS00067">
    <property type="entry name" value="3HCDH"/>
    <property type="match status" value="1"/>
</dbReference>
<dbReference type="GO" id="GO:0006631">
    <property type="term" value="P:fatty acid metabolic process"/>
    <property type="evidence" value="ECO:0007669"/>
    <property type="project" value="InterPro"/>
</dbReference>
<dbReference type="GO" id="GO:0070403">
    <property type="term" value="F:NAD+ binding"/>
    <property type="evidence" value="ECO:0007669"/>
    <property type="project" value="InterPro"/>
</dbReference>
<dbReference type="STRING" id="869210.Marky_1267"/>
<dbReference type="InterPro" id="IPR013328">
    <property type="entry name" value="6PGD_dom2"/>
</dbReference>
<feature type="domain" description="3-hydroxyacyl-CoA dehydrogenase C-terminal" evidence="4">
    <location>
        <begin position="183"/>
        <end position="278"/>
    </location>
</feature>
<dbReference type="OrthoDB" id="9771883at2"/>
<evidence type="ECO:0000256" key="3">
    <source>
        <dbReference type="SAM" id="MobiDB-lite"/>
    </source>
</evidence>
<sequence length="507" mass="55168">MNERVAVIGAGTMGRGIAQVAAQSGFPVTLYDAFPEALPRALEHLQAILQKLEAKGRLNEPAGAILERIQTTAALEDLKDARWVIEAAPERLELKRELFARLDECAPHAILATNTSTLSITAIASATKRPHQVVGLHFFNPAPLMKLVEVIPGLETAPEVVEAAVAFAQRLGKEPVVAKDSPGFIVNRVARPFYGEALKLHGEGIPFEAIDTIMRGLGFRMGPFELMDLIGLDVNYAATTSVYAAYFQEPRYKPHPIQRRMVEAGYLGQKSGRGFYRYPREPQEPEPPPARSEQAPKALILGSGPLADLLRARFAHTTNSDEAAFILDARVRLEKKSYPAAPPKLPVVTLVWGHSASTALRAYSEASDVAGFSLVPPVTERAVAELYAPLAGGEEAVALARRYFEAHGLRTLTLPDTPGGVGFRILALLINEAVSALQEGIADPQGIDRAMRLGTNYPQGPLEWSETLGIKEVLRGLEGLFHELGEDRYRPQPLLRRAAAAGLGKWR</sequence>
<gene>
    <name evidence="6" type="ordered locus">Marky_1267</name>
</gene>
<comment type="similarity">
    <text evidence="1">Belongs to the 3-hydroxyacyl-CoA dehydrogenase family.</text>
</comment>
<dbReference type="NCBIfam" id="NF006124">
    <property type="entry name" value="PRK08268.1"/>
    <property type="match status" value="1"/>
</dbReference>
<evidence type="ECO:0000313" key="6">
    <source>
        <dbReference type="EMBL" id="AEB12007.1"/>
    </source>
</evidence>
<dbReference type="InterPro" id="IPR006176">
    <property type="entry name" value="3-OHacyl-CoA_DH_NAD-bd"/>
</dbReference>
<dbReference type="GO" id="GO:0008691">
    <property type="term" value="F:3-hydroxybutyryl-CoA dehydrogenase activity"/>
    <property type="evidence" value="ECO:0007669"/>
    <property type="project" value="UniProtKB-EC"/>
</dbReference>
<dbReference type="SUPFAM" id="SSF51735">
    <property type="entry name" value="NAD(P)-binding Rossmann-fold domains"/>
    <property type="match status" value="1"/>
</dbReference>
<evidence type="ECO:0000313" key="7">
    <source>
        <dbReference type="Proteomes" id="UP000007030"/>
    </source>
</evidence>
<dbReference type="AlphaFoldDB" id="F2NK36"/>
<evidence type="ECO:0000256" key="1">
    <source>
        <dbReference type="ARBA" id="ARBA00009463"/>
    </source>
</evidence>
<dbReference type="InterPro" id="IPR008927">
    <property type="entry name" value="6-PGluconate_DH-like_C_sf"/>
</dbReference>
<dbReference type="EC" id="1.1.1.157" evidence="6"/>
<dbReference type="HOGENOM" id="CLU_009834_2_2_0"/>
<dbReference type="RefSeq" id="WP_013704054.1">
    <property type="nucleotide sequence ID" value="NC_015387.1"/>
</dbReference>
<evidence type="ECO:0000259" key="5">
    <source>
        <dbReference type="Pfam" id="PF02737"/>
    </source>
</evidence>
<feature type="domain" description="3-hydroxyacyl-CoA dehydrogenase NAD binding" evidence="5">
    <location>
        <begin position="5"/>
        <end position="180"/>
    </location>
</feature>
<dbReference type="InterPro" id="IPR006180">
    <property type="entry name" value="3-OHacyl-CoA_DH_CS"/>
</dbReference>
<dbReference type="PANTHER" id="PTHR48075:SF5">
    <property type="entry name" value="3-HYDROXYBUTYRYL-COA DEHYDROGENASE"/>
    <property type="match status" value="1"/>
</dbReference>
<dbReference type="InterPro" id="IPR036291">
    <property type="entry name" value="NAD(P)-bd_dom_sf"/>
</dbReference>
<keyword evidence="7" id="KW-1185">Reference proteome</keyword>
<dbReference type="SUPFAM" id="SSF48179">
    <property type="entry name" value="6-phosphogluconate dehydrogenase C-terminal domain-like"/>
    <property type="match status" value="2"/>
</dbReference>
<proteinExistence type="inferred from homology"/>
<organism evidence="6 7">
    <name type="scientific">Marinithermus hydrothermalis (strain DSM 14884 / JCM 11576 / T1)</name>
    <dbReference type="NCBI Taxonomy" id="869210"/>
    <lineage>
        <taxon>Bacteria</taxon>
        <taxon>Thermotogati</taxon>
        <taxon>Deinococcota</taxon>
        <taxon>Deinococci</taxon>
        <taxon>Thermales</taxon>
        <taxon>Thermaceae</taxon>
        <taxon>Marinithermus</taxon>
    </lineage>
</organism>
<dbReference type="Pfam" id="PF02737">
    <property type="entry name" value="3HCDH_N"/>
    <property type="match status" value="1"/>
</dbReference>
<feature type="region of interest" description="Disordered" evidence="3">
    <location>
        <begin position="275"/>
        <end position="294"/>
    </location>
</feature>
<dbReference type="KEGG" id="mhd:Marky_1267"/>
<dbReference type="Pfam" id="PF00725">
    <property type="entry name" value="3HCDH"/>
    <property type="match status" value="2"/>
</dbReference>
<dbReference type="PANTHER" id="PTHR48075">
    <property type="entry name" value="3-HYDROXYACYL-COA DEHYDROGENASE FAMILY PROTEIN"/>
    <property type="match status" value="1"/>
</dbReference>
<dbReference type="Gene3D" id="3.40.50.720">
    <property type="entry name" value="NAD(P)-binding Rossmann-like Domain"/>
    <property type="match status" value="1"/>
</dbReference>
<evidence type="ECO:0000259" key="4">
    <source>
        <dbReference type="Pfam" id="PF00725"/>
    </source>
</evidence>
<dbReference type="EMBL" id="CP002630">
    <property type="protein sequence ID" value="AEB12007.1"/>
    <property type="molecule type" value="Genomic_DNA"/>
</dbReference>
<name>F2NK36_MARHT</name>
<protein>
    <submittedName>
        <fullName evidence="6">3-hydroxybutyryl-CoA dehydrogenase</fullName>
        <ecNumber evidence="6">1.1.1.157</ecNumber>
    </submittedName>
</protein>